<comment type="caution">
    <text evidence="1">The sequence shown here is derived from an EMBL/GenBank/DDBJ whole genome shotgun (WGS) entry which is preliminary data.</text>
</comment>
<reference evidence="1 2" key="1">
    <citation type="submission" date="2022-12" db="EMBL/GenBank/DDBJ databases">
        <title>Chromosome-level genome of Tegillarca granosa.</title>
        <authorList>
            <person name="Kim J."/>
        </authorList>
    </citation>
    <scope>NUCLEOTIDE SEQUENCE [LARGE SCALE GENOMIC DNA]</scope>
    <source>
        <strain evidence="1">Teg-2019</strain>
        <tissue evidence="1">Adductor muscle</tissue>
    </source>
</reference>
<organism evidence="1 2">
    <name type="scientific">Tegillarca granosa</name>
    <name type="common">Malaysian cockle</name>
    <name type="synonym">Anadara granosa</name>
    <dbReference type="NCBI Taxonomy" id="220873"/>
    <lineage>
        <taxon>Eukaryota</taxon>
        <taxon>Metazoa</taxon>
        <taxon>Spiralia</taxon>
        <taxon>Lophotrochozoa</taxon>
        <taxon>Mollusca</taxon>
        <taxon>Bivalvia</taxon>
        <taxon>Autobranchia</taxon>
        <taxon>Pteriomorphia</taxon>
        <taxon>Arcoida</taxon>
        <taxon>Arcoidea</taxon>
        <taxon>Arcidae</taxon>
        <taxon>Tegillarca</taxon>
    </lineage>
</organism>
<gene>
    <name evidence="1" type="ORF">KUTeg_015249</name>
</gene>
<evidence type="ECO:0000313" key="2">
    <source>
        <dbReference type="Proteomes" id="UP001217089"/>
    </source>
</evidence>
<protein>
    <submittedName>
        <fullName evidence="1">Uncharacterized protein</fullName>
    </submittedName>
</protein>
<keyword evidence="2" id="KW-1185">Reference proteome</keyword>
<proteinExistence type="predicted"/>
<dbReference type="Proteomes" id="UP001217089">
    <property type="component" value="Unassembled WGS sequence"/>
</dbReference>
<name>A0ABQ9EU49_TEGGR</name>
<accession>A0ABQ9EU49</accession>
<evidence type="ECO:0000313" key="1">
    <source>
        <dbReference type="EMBL" id="KAJ8307165.1"/>
    </source>
</evidence>
<sequence length="424" mass="49156">MRPKVIAKMMMDNSLVLNDLDRLVHQWKKDNTSLNFSTEWTGGYLQDEGWYWLNSSDGKDKTTDNYIPVSPLIEYRGCYQPKYITGGFRMISLTAEKCFRKCRWQGAVGLKVDACKWKEGSSVFDKYVTRYHDNSESDGKCITLINVAGSIGMAKIRDKRKVAERKVNAVIEKDVMSNSTDTKERNEKAMYKSGTCLIVSDNALLKFTLCYKQSKRYNSSNGKRDNFEKCTVSNSSLRSTHAQRGEQGELVYDTPIDTEGESVFRRTQQIIRQGSWNPDSDGYRSNSWRRVRNGHKKEKNIVTTEIRSIYPPDNRNFRDVSYDIHKVQCHPNNYTRHEINERNYTGSLNIRRHRNLDSRIDQEVQLADTYSLPPPSKRLSDNDFSYHVDTSDLYTCVARAMTKLHDNDDEKFDNVPIDDGITYY</sequence>
<dbReference type="EMBL" id="JARBDR010000793">
    <property type="protein sequence ID" value="KAJ8307165.1"/>
    <property type="molecule type" value="Genomic_DNA"/>
</dbReference>